<proteinExistence type="predicted"/>
<dbReference type="InterPro" id="IPR058193">
    <property type="entry name" value="VanY/YodJ_core_dom"/>
</dbReference>
<evidence type="ECO:0000256" key="1">
    <source>
        <dbReference type="SAM" id="Phobius"/>
    </source>
</evidence>
<keyword evidence="1" id="KW-0472">Membrane</keyword>
<protein>
    <submittedName>
        <fullName evidence="3">D-alanyl-D-alanine carboxypeptidase</fullName>
    </submittedName>
</protein>
<dbReference type="CDD" id="cd14852">
    <property type="entry name" value="LD-carboxypeptidase"/>
    <property type="match status" value="1"/>
</dbReference>
<reference evidence="3 4" key="1">
    <citation type="submission" date="2016-11" db="EMBL/GenBank/DDBJ databases">
        <authorList>
            <person name="Jaros S."/>
            <person name="Januszkiewicz K."/>
            <person name="Wedrychowicz H."/>
        </authorList>
    </citation>
    <scope>NUCLEOTIDE SEQUENCE [LARGE SCALE GENOMIC DNA]</scope>
    <source>
        <strain evidence="3 4">DSM 21864</strain>
    </source>
</reference>
<dbReference type="RefSeq" id="WP_073003716.1">
    <property type="nucleotide sequence ID" value="NZ_FQZO01000001.1"/>
</dbReference>
<gene>
    <name evidence="3" type="ORF">SAMN05444401_0599</name>
</gene>
<dbReference type="OrthoDB" id="9792074at2"/>
<keyword evidence="3" id="KW-0378">Hydrolase</keyword>
<evidence type="ECO:0000313" key="3">
    <source>
        <dbReference type="EMBL" id="SHI42633.1"/>
    </source>
</evidence>
<dbReference type="Proteomes" id="UP000184080">
    <property type="component" value="Unassembled WGS sequence"/>
</dbReference>
<dbReference type="InterPro" id="IPR052179">
    <property type="entry name" value="DD-CPase-like"/>
</dbReference>
<sequence>MRKILRTFITILIMILGIFVILKYVPMGGFKEAKKEVKNPNNILVLVNRNFVLADSYKPKDLVIPKVGFAENITSEEKYMRKEASKALEKLFSKAKQENSQLYLVSGFRSYNTQKQLYETRAKQNGKAQADKYVATAGNSEHQTGLAADITNKQGSKGSLTTDFGQTKEGKWLKNNAHKYGFIVRYPLGKEKITGYSYEPWHLRYVGNKTSKNIYEKGIVLEEFVQNEKKTAEN</sequence>
<dbReference type="EMBL" id="FQZO01000001">
    <property type="protein sequence ID" value="SHI42633.1"/>
    <property type="molecule type" value="Genomic_DNA"/>
</dbReference>
<keyword evidence="4" id="KW-1185">Reference proteome</keyword>
<organism evidence="3 4">
    <name type="scientific">Clostridium amylolyticum</name>
    <dbReference type="NCBI Taxonomy" id="1121298"/>
    <lineage>
        <taxon>Bacteria</taxon>
        <taxon>Bacillati</taxon>
        <taxon>Bacillota</taxon>
        <taxon>Clostridia</taxon>
        <taxon>Eubacteriales</taxon>
        <taxon>Clostridiaceae</taxon>
        <taxon>Clostridium</taxon>
    </lineage>
</organism>
<keyword evidence="1" id="KW-1133">Transmembrane helix</keyword>
<dbReference type="PANTHER" id="PTHR34385">
    <property type="entry name" value="D-ALANYL-D-ALANINE CARBOXYPEPTIDASE"/>
    <property type="match status" value="1"/>
</dbReference>
<evidence type="ECO:0000259" key="2">
    <source>
        <dbReference type="Pfam" id="PF02557"/>
    </source>
</evidence>
<dbReference type="STRING" id="1121298.SAMN05444401_0599"/>
<keyword evidence="1" id="KW-0812">Transmembrane</keyword>
<accession>A0A1M6B2E1</accession>
<dbReference type="Gene3D" id="3.30.1380.10">
    <property type="match status" value="1"/>
</dbReference>
<evidence type="ECO:0000313" key="4">
    <source>
        <dbReference type="Proteomes" id="UP000184080"/>
    </source>
</evidence>
<keyword evidence="3" id="KW-0121">Carboxypeptidase</keyword>
<dbReference type="AlphaFoldDB" id="A0A1M6B2E1"/>
<dbReference type="GO" id="GO:0006508">
    <property type="term" value="P:proteolysis"/>
    <property type="evidence" value="ECO:0007669"/>
    <property type="project" value="InterPro"/>
</dbReference>
<keyword evidence="3" id="KW-0645">Protease</keyword>
<feature type="transmembrane region" description="Helical" evidence="1">
    <location>
        <begin position="6"/>
        <end position="25"/>
    </location>
</feature>
<dbReference type="Pfam" id="PF02557">
    <property type="entry name" value="VanY"/>
    <property type="match status" value="1"/>
</dbReference>
<dbReference type="GO" id="GO:0004180">
    <property type="term" value="F:carboxypeptidase activity"/>
    <property type="evidence" value="ECO:0007669"/>
    <property type="project" value="UniProtKB-KW"/>
</dbReference>
<dbReference type="PANTHER" id="PTHR34385:SF1">
    <property type="entry name" value="PEPTIDOGLYCAN L-ALANYL-D-GLUTAMATE ENDOPEPTIDASE CWLK"/>
    <property type="match status" value="1"/>
</dbReference>
<feature type="domain" description="D-alanyl-D-alanine carboxypeptidase-like core" evidence="2">
    <location>
        <begin position="78"/>
        <end position="207"/>
    </location>
</feature>
<dbReference type="InterPro" id="IPR009045">
    <property type="entry name" value="Zn_M74/Hedgehog-like"/>
</dbReference>
<dbReference type="InterPro" id="IPR003709">
    <property type="entry name" value="VanY-like_core_dom"/>
</dbReference>
<dbReference type="SUPFAM" id="SSF55166">
    <property type="entry name" value="Hedgehog/DD-peptidase"/>
    <property type="match status" value="1"/>
</dbReference>
<name>A0A1M6B2E1_9CLOT</name>